<proteinExistence type="predicted"/>
<reference evidence="2 3" key="1">
    <citation type="submission" date="2024-05" db="EMBL/GenBank/DDBJ databases">
        <title>A draft genome resource for the thread blight pathogen Marasmius tenuissimus strain MS-2.</title>
        <authorList>
            <person name="Yulfo-Soto G.E."/>
            <person name="Baruah I.K."/>
            <person name="Amoako-Attah I."/>
            <person name="Bukari Y."/>
            <person name="Meinhardt L.W."/>
            <person name="Bailey B.A."/>
            <person name="Cohen S.P."/>
        </authorList>
    </citation>
    <scope>NUCLEOTIDE SEQUENCE [LARGE SCALE GENOMIC DNA]</scope>
    <source>
        <strain evidence="2 3">MS-2</strain>
    </source>
</reference>
<feature type="compositionally biased region" description="Low complexity" evidence="1">
    <location>
        <begin position="65"/>
        <end position="82"/>
    </location>
</feature>
<accession>A0ABR2ZGP9</accession>
<gene>
    <name evidence="2" type="ORF">AAF712_013108</name>
</gene>
<evidence type="ECO:0000313" key="3">
    <source>
        <dbReference type="Proteomes" id="UP001437256"/>
    </source>
</evidence>
<protein>
    <submittedName>
        <fullName evidence="2">Uncharacterized protein</fullName>
    </submittedName>
</protein>
<feature type="region of interest" description="Disordered" evidence="1">
    <location>
        <begin position="27"/>
        <end position="82"/>
    </location>
</feature>
<dbReference type="EMBL" id="JBBXMP010000191">
    <property type="protein sequence ID" value="KAL0060136.1"/>
    <property type="molecule type" value="Genomic_DNA"/>
</dbReference>
<name>A0ABR2ZGP9_9AGAR</name>
<sequence length="146" mass="14822">MKAQAKETALSIPAIAAVTRNQRRLSASASVAESSDKVGLAENAIRTQASDNQMSMQDMGSFDLQSTGGSSQSCSNSNTNSGFQSTQIDLDFRYSSLFDCGEPSSTITSASPSTSMGLPSSVSGSVSGAVTGTVPATGPGAILPQM</sequence>
<feature type="region of interest" description="Disordered" evidence="1">
    <location>
        <begin position="103"/>
        <end position="146"/>
    </location>
</feature>
<evidence type="ECO:0000256" key="1">
    <source>
        <dbReference type="SAM" id="MobiDB-lite"/>
    </source>
</evidence>
<feature type="compositionally biased region" description="Polar residues" evidence="1">
    <location>
        <begin position="45"/>
        <end position="58"/>
    </location>
</feature>
<dbReference type="Proteomes" id="UP001437256">
    <property type="component" value="Unassembled WGS sequence"/>
</dbReference>
<evidence type="ECO:0000313" key="2">
    <source>
        <dbReference type="EMBL" id="KAL0060136.1"/>
    </source>
</evidence>
<feature type="compositionally biased region" description="Low complexity" evidence="1">
    <location>
        <begin position="103"/>
        <end position="135"/>
    </location>
</feature>
<keyword evidence="3" id="KW-1185">Reference proteome</keyword>
<comment type="caution">
    <text evidence="2">The sequence shown here is derived from an EMBL/GenBank/DDBJ whole genome shotgun (WGS) entry which is preliminary data.</text>
</comment>
<organism evidence="2 3">
    <name type="scientific">Marasmius tenuissimus</name>
    <dbReference type="NCBI Taxonomy" id="585030"/>
    <lineage>
        <taxon>Eukaryota</taxon>
        <taxon>Fungi</taxon>
        <taxon>Dikarya</taxon>
        <taxon>Basidiomycota</taxon>
        <taxon>Agaricomycotina</taxon>
        <taxon>Agaricomycetes</taxon>
        <taxon>Agaricomycetidae</taxon>
        <taxon>Agaricales</taxon>
        <taxon>Marasmiineae</taxon>
        <taxon>Marasmiaceae</taxon>
        <taxon>Marasmius</taxon>
    </lineage>
</organism>